<reference evidence="1" key="1">
    <citation type="journal article" date="2024" name="Gigascience">
        <title>Chromosome-level genome of the poultry shaft louse Menopon gallinae provides insight into the host-switching and adaptive evolution of parasitic lice.</title>
        <authorList>
            <person name="Xu Y."/>
            <person name="Ma L."/>
            <person name="Liu S."/>
            <person name="Liang Y."/>
            <person name="Liu Q."/>
            <person name="He Z."/>
            <person name="Tian L."/>
            <person name="Duan Y."/>
            <person name="Cai W."/>
            <person name="Li H."/>
            <person name="Song F."/>
        </authorList>
    </citation>
    <scope>NUCLEOTIDE SEQUENCE</scope>
    <source>
        <strain evidence="1">Cailab_2023a</strain>
    </source>
</reference>
<accession>A0AAW2HCD0</accession>
<comment type="caution">
    <text evidence="1">The sequence shown here is derived from an EMBL/GenBank/DDBJ whole genome shotgun (WGS) entry which is preliminary data.</text>
</comment>
<protein>
    <submittedName>
        <fullName evidence="1">Uncharacterized protein</fullName>
    </submittedName>
</protein>
<proteinExistence type="predicted"/>
<organism evidence="1">
    <name type="scientific">Menopon gallinae</name>
    <name type="common">poultry shaft louse</name>
    <dbReference type="NCBI Taxonomy" id="328185"/>
    <lineage>
        <taxon>Eukaryota</taxon>
        <taxon>Metazoa</taxon>
        <taxon>Ecdysozoa</taxon>
        <taxon>Arthropoda</taxon>
        <taxon>Hexapoda</taxon>
        <taxon>Insecta</taxon>
        <taxon>Pterygota</taxon>
        <taxon>Neoptera</taxon>
        <taxon>Paraneoptera</taxon>
        <taxon>Psocodea</taxon>
        <taxon>Troctomorpha</taxon>
        <taxon>Phthiraptera</taxon>
        <taxon>Amblycera</taxon>
        <taxon>Menoponidae</taxon>
        <taxon>Menopon</taxon>
    </lineage>
</organism>
<gene>
    <name evidence="1" type="ORF">PYX00_009588</name>
</gene>
<evidence type="ECO:0000313" key="1">
    <source>
        <dbReference type="EMBL" id="KAL0267268.1"/>
    </source>
</evidence>
<name>A0AAW2HCD0_9NEOP</name>
<dbReference type="AlphaFoldDB" id="A0AAW2HCD0"/>
<dbReference type="EMBL" id="JARGDH010000005">
    <property type="protein sequence ID" value="KAL0267268.1"/>
    <property type="molecule type" value="Genomic_DNA"/>
</dbReference>
<sequence>MTHSGTSAYPATDSASRSSGAFSLLFDSGNIQTEEEDVRKIKNFQTNRKTQQHGQFTHQRMDLEEVRKSKVLVHRLIRWTVVIRSTKKGSSPVRREFHGRSAEECGTSGRLPAAEVERLDREIFIKIF</sequence>